<reference evidence="2 3" key="1">
    <citation type="journal article" date="2014" name="Agronomy (Basel)">
        <title>A Draft Genome Sequence for Ensete ventricosum, the Drought-Tolerant Tree Against Hunger.</title>
        <authorList>
            <person name="Harrison J."/>
            <person name="Moore K.A."/>
            <person name="Paszkiewicz K."/>
            <person name="Jones T."/>
            <person name="Grant M."/>
            <person name="Ambacheew D."/>
            <person name="Muzemil S."/>
            <person name="Studholme D.J."/>
        </authorList>
    </citation>
    <scope>NUCLEOTIDE SEQUENCE [LARGE SCALE GENOMIC DNA]</scope>
</reference>
<sequence>VGIAGQCVHCIVGRWGLFLYGFFFRFKGFFGCFIVLILHWLNHKEPALFAVMFVAPWGLDGSRGGRRPRHGWSGSDPHPLYLMVQLFFLDTCKGNHRHKSVRSPRFYFSSDLRL</sequence>
<comment type="caution">
    <text evidence="2">The sequence shown here is derived from an EMBL/GenBank/DDBJ whole genome shotgun (WGS) entry which is preliminary data.</text>
</comment>
<keyword evidence="1" id="KW-0472">Membrane</keyword>
<dbReference type="Proteomes" id="UP000287651">
    <property type="component" value="Unassembled WGS sequence"/>
</dbReference>
<feature type="non-terminal residue" evidence="2">
    <location>
        <position position="1"/>
    </location>
</feature>
<evidence type="ECO:0000313" key="3">
    <source>
        <dbReference type="Proteomes" id="UP000287651"/>
    </source>
</evidence>
<gene>
    <name evidence="2" type="ORF">B296_00054231</name>
</gene>
<name>A0A426WW59_ENSVE</name>
<proteinExistence type="predicted"/>
<evidence type="ECO:0000313" key="2">
    <source>
        <dbReference type="EMBL" id="RRT31485.1"/>
    </source>
</evidence>
<accession>A0A426WW59</accession>
<dbReference type="EMBL" id="AMZH03038992">
    <property type="protein sequence ID" value="RRT31485.1"/>
    <property type="molecule type" value="Genomic_DNA"/>
</dbReference>
<keyword evidence="1" id="KW-0812">Transmembrane</keyword>
<dbReference type="AlphaFoldDB" id="A0A426WW59"/>
<feature type="transmembrane region" description="Helical" evidence="1">
    <location>
        <begin position="22"/>
        <end position="41"/>
    </location>
</feature>
<keyword evidence="1" id="KW-1133">Transmembrane helix</keyword>
<organism evidence="2 3">
    <name type="scientific">Ensete ventricosum</name>
    <name type="common">Abyssinian banana</name>
    <name type="synonym">Musa ensete</name>
    <dbReference type="NCBI Taxonomy" id="4639"/>
    <lineage>
        <taxon>Eukaryota</taxon>
        <taxon>Viridiplantae</taxon>
        <taxon>Streptophyta</taxon>
        <taxon>Embryophyta</taxon>
        <taxon>Tracheophyta</taxon>
        <taxon>Spermatophyta</taxon>
        <taxon>Magnoliopsida</taxon>
        <taxon>Liliopsida</taxon>
        <taxon>Zingiberales</taxon>
        <taxon>Musaceae</taxon>
        <taxon>Ensete</taxon>
    </lineage>
</organism>
<evidence type="ECO:0000256" key="1">
    <source>
        <dbReference type="SAM" id="Phobius"/>
    </source>
</evidence>
<protein>
    <submittedName>
        <fullName evidence="2">Uncharacterized protein</fullName>
    </submittedName>
</protein>